<dbReference type="GO" id="GO:0003968">
    <property type="term" value="F:RNA-directed RNA polymerase activity"/>
    <property type="evidence" value="ECO:0007669"/>
    <property type="project" value="InterPro"/>
</dbReference>
<dbReference type="AlphaFoldDB" id="A0A8J9RPE4"/>
<feature type="domain" description="RNA-directed RNA polymerase C-terminal" evidence="1">
    <location>
        <begin position="199"/>
        <end position="497"/>
    </location>
</feature>
<evidence type="ECO:0000313" key="2">
    <source>
        <dbReference type="EMBL" id="BDC16246.1"/>
    </source>
</evidence>
<protein>
    <submittedName>
        <fullName evidence="2">RdRp</fullName>
    </submittedName>
</protein>
<dbReference type="SUPFAM" id="SSF56672">
    <property type="entry name" value="DNA/RNA polymerases"/>
    <property type="match status" value="1"/>
</dbReference>
<reference evidence="2" key="1">
    <citation type="submission" date="2021-09" db="EMBL/GenBank/DDBJ databases">
        <title>RNA virosphere in a marine zooplankton community in the subtropical western North Pacific.</title>
        <authorList>
            <person name="Hirai J."/>
            <person name="Urayama S."/>
            <person name="Takaki Y."/>
            <person name="Hirai M."/>
            <person name="Nagasaki K."/>
            <person name="Nunoura T."/>
        </authorList>
    </citation>
    <scope>NUCLEOTIDE SEQUENCE</scope>
    <source>
        <strain evidence="2">2021-JH10</strain>
    </source>
</reference>
<dbReference type="Pfam" id="PF00680">
    <property type="entry name" value="RdRP_1"/>
    <property type="match status" value="1"/>
</dbReference>
<accession>A0A8J9RPE4</accession>
<organism evidence="2">
    <name type="scientific">viral metagenome</name>
    <dbReference type="NCBI Taxonomy" id="1070528"/>
    <lineage>
        <taxon>unclassified sequences</taxon>
        <taxon>metagenomes</taxon>
        <taxon>organismal metagenomes</taxon>
    </lineage>
</organism>
<dbReference type="InterPro" id="IPR043502">
    <property type="entry name" value="DNA/RNA_pol_sf"/>
</dbReference>
<name>A0A8J9RPE4_9ZZZZ</name>
<dbReference type="EMBL" id="LC651644">
    <property type="protein sequence ID" value="BDC16246.1"/>
    <property type="molecule type" value="Genomic_RNA"/>
</dbReference>
<dbReference type="InterPro" id="IPR001205">
    <property type="entry name" value="RNA-dir_pol_C"/>
</dbReference>
<proteinExistence type="predicted"/>
<dbReference type="GO" id="GO:0003723">
    <property type="term" value="F:RNA binding"/>
    <property type="evidence" value="ECO:0007669"/>
    <property type="project" value="InterPro"/>
</dbReference>
<sequence length="597" mass="69660">MSKYIDCKVRYERNLRRVTPPDPDLRLRVQQPRIEVDRPVKNAITRICGANVYNKTITEFRRSQMTEAAVIKDIMRLDYEPWDIIEDNILTEAIDQAFTGLFGNKVFQPIHFCELRGYPWKWSKSACAPYIDDEATRHKLTDAFKAGDLVNDRPTFKNLRNQIFDENRLKIHQIKEGTEHDYIYDYLAFARAHLVTGEDPDKIRFIYGTSKLTIFAECMFFWPFHNHLKNTLGKHNIAWGYETLSGGQYRLATDTPNTRFDSTICWDWSEFDKRFHFRLQELIFEKLLQFMDFKNGYHPTWEYPNSGPKTPEEAEQQHVRLTRLYKWMIRSIMDAAIRAPDGSRWIRLFTGLASGIFNTNFLDSIANLIVILTVLSALGIQITKPDHLFIRVMGDDSIFRLIYSVQALGIINFVERFKYEAFRRFHFITNESKTSITPTLEGSTFLGYFCRGLIPQRDPIKLLASLAYPERKTNWQRLAARCVGIAWASAYQDPMVYKTCEDVYNFITKTLKFKPDQRGAYWIEYLLGEIPEVDSFPTPQQIMAKLLPTHDQLETGSMSSTQFIFSRSHYKAKVSALQKLGCWTSHPVTLDCPCLNE</sequence>
<dbReference type="GO" id="GO:0006351">
    <property type="term" value="P:DNA-templated transcription"/>
    <property type="evidence" value="ECO:0007669"/>
    <property type="project" value="InterPro"/>
</dbReference>
<evidence type="ECO:0000259" key="1">
    <source>
        <dbReference type="Pfam" id="PF00680"/>
    </source>
</evidence>